<dbReference type="EnsemblPlants" id="AUR62000546-RA">
    <property type="protein sequence ID" value="AUR62000546-RA:cds"/>
    <property type="gene ID" value="AUR62000546"/>
</dbReference>
<reference evidence="2" key="1">
    <citation type="journal article" date="2017" name="Nature">
        <title>The genome of Chenopodium quinoa.</title>
        <authorList>
            <person name="Jarvis D.E."/>
            <person name="Ho Y.S."/>
            <person name="Lightfoot D.J."/>
            <person name="Schmoeckel S.M."/>
            <person name="Li B."/>
            <person name="Borm T.J.A."/>
            <person name="Ohyanagi H."/>
            <person name="Mineta K."/>
            <person name="Michell C.T."/>
            <person name="Saber N."/>
            <person name="Kharbatia N.M."/>
            <person name="Rupper R.R."/>
            <person name="Sharp A.R."/>
            <person name="Dally N."/>
            <person name="Boughton B.A."/>
            <person name="Woo Y.H."/>
            <person name="Gao G."/>
            <person name="Schijlen E.G.W.M."/>
            <person name="Guo X."/>
            <person name="Momin A.A."/>
            <person name="Negrao S."/>
            <person name="Al-Babili S."/>
            <person name="Gehring C."/>
            <person name="Roessner U."/>
            <person name="Jung C."/>
            <person name="Murphy K."/>
            <person name="Arold S.T."/>
            <person name="Gojobori T."/>
            <person name="van der Linden C.G."/>
            <person name="van Loo E.N."/>
            <person name="Jellen E.N."/>
            <person name="Maughan P.J."/>
            <person name="Tester M."/>
        </authorList>
    </citation>
    <scope>NUCLEOTIDE SEQUENCE [LARGE SCALE GENOMIC DNA]</scope>
    <source>
        <strain evidence="2">cv. PI 614886</strain>
    </source>
</reference>
<evidence type="ECO:0000313" key="3">
    <source>
        <dbReference type="Proteomes" id="UP000596660"/>
    </source>
</evidence>
<dbReference type="GO" id="GO:0043565">
    <property type="term" value="F:sequence-specific DNA binding"/>
    <property type="evidence" value="ECO:0007669"/>
    <property type="project" value="InterPro"/>
</dbReference>
<dbReference type="PROSITE" id="PS51806">
    <property type="entry name" value="DOG1"/>
    <property type="match status" value="1"/>
</dbReference>
<reference evidence="2" key="2">
    <citation type="submission" date="2021-03" db="UniProtKB">
        <authorList>
            <consortium name="EnsemblPlants"/>
        </authorList>
    </citation>
    <scope>IDENTIFICATION</scope>
</reference>
<feature type="domain" description="DOG1" evidence="1">
    <location>
        <begin position="19"/>
        <end position="276"/>
    </location>
</feature>
<keyword evidence="3" id="KW-1185">Reference proteome</keyword>
<dbReference type="AlphaFoldDB" id="A0A803KNE0"/>
<sequence>MSSSTQGSGSCSLDPEPGLESFGRYFERWLSDQARDLDELKAASRAHTEATQPRAELTRSLRELVGRVMCHYENYYRVKYESVKHDVLGMMTPSWRSHLEESFLWIGGWRPSSAFHLLYSVAGLHFETWLGDLLRGLHTTNLGDLTPSQLNRVNELQAQTIREERELSETLAAHQDTVADTSMVELSHIATELMRDHDSGSIGRVGNELMKERVESTLDSKEDKFKEILGRADDLRLRTLRNMVDILSPIQAVHFLIAAAELHLRVRDWGMKKDAIAHPQQR</sequence>
<protein>
    <recommendedName>
        <fullName evidence="1">DOG1 domain-containing protein</fullName>
    </recommendedName>
</protein>
<dbReference type="Gramene" id="AUR62000546-RA">
    <property type="protein sequence ID" value="AUR62000546-RA:cds"/>
    <property type="gene ID" value="AUR62000546"/>
</dbReference>
<dbReference type="OMA" id="MFTPSWT"/>
<organism evidence="2 3">
    <name type="scientific">Chenopodium quinoa</name>
    <name type="common">Quinoa</name>
    <dbReference type="NCBI Taxonomy" id="63459"/>
    <lineage>
        <taxon>Eukaryota</taxon>
        <taxon>Viridiplantae</taxon>
        <taxon>Streptophyta</taxon>
        <taxon>Embryophyta</taxon>
        <taxon>Tracheophyta</taxon>
        <taxon>Spermatophyta</taxon>
        <taxon>Magnoliopsida</taxon>
        <taxon>eudicotyledons</taxon>
        <taxon>Gunneridae</taxon>
        <taxon>Pentapetalae</taxon>
        <taxon>Caryophyllales</taxon>
        <taxon>Chenopodiaceae</taxon>
        <taxon>Chenopodioideae</taxon>
        <taxon>Atripliceae</taxon>
        <taxon>Chenopodium</taxon>
    </lineage>
</organism>
<accession>A0A803KNE0</accession>
<dbReference type="GO" id="GO:0006351">
    <property type="term" value="P:DNA-templated transcription"/>
    <property type="evidence" value="ECO:0007669"/>
    <property type="project" value="InterPro"/>
</dbReference>
<dbReference type="Pfam" id="PF14144">
    <property type="entry name" value="DOG1"/>
    <property type="match status" value="1"/>
</dbReference>
<dbReference type="PANTHER" id="PTHR46354">
    <property type="entry name" value="DOG1 DOMAIN-CONTAINING PROTEIN"/>
    <property type="match status" value="1"/>
</dbReference>
<evidence type="ECO:0000313" key="2">
    <source>
        <dbReference type="EnsemblPlants" id="AUR62000546-RA:cds"/>
    </source>
</evidence>
<dbReference type="SMR" id="A0A803KNE0"/>
<proteinExistence type="predicted"/>
<evidence type="ECO:0000259" key="1">
    <source>
        <dbReference type="PROSITE" id="PS51806"/>
    </source>
</evidence>
<dbReference type="PANTHER" id="PTHR46354:SF4">
    <property type="entry name" value="PROTEIN DOG1-LIKE 3"/>
    <property type="match status" value="1"/>
</dbReference>
<dbReference type="Proteomes" id="UP000596660">
    <property type="component" value="Unplaced"/>
</dbReference>
<name>A0A803KNE0_CHEQI</name>
<dbReference type="InterPro" id="IPR025422">
    <property type="entry name" value="TGA_domain"/>
</dbReference>
<dbReference type="InterPro" id="IPR051886">
    <property type="entry name" value="Seed_Dev/Stress_Resp_Reg"/>
</dbReference>